<comment type="caution">
    <text evidence="1">The sequence shown here is derived from an EMBL/GenBank/DDBJ whole genome shotgun (WGS) entry which is preliminary data.</text>
</comment>
<keyword evidence="2" id="KW-1185">Reference proteome</keyword>
<evidence type="ECO:0000313" key="1">
    <source>
        <dbReference type="EMBL" id="KAI8650961.1"/>
    </source>
</evidence>
<reference evidence="1" key="1">
    <citation type="submission" date="2022-06" db="EMBL/GenBank/DDBJ databases">
        <title>Fusarium solani species complex genomes reveal bases of compartmentalisation and animal pathogenesis.</title>
        <authorList>
            <person name="Tsai I.J."/>
        </authorList>
    </citation>
    <scope>NUCLEOTIDE SEQUENCE</scope>
    <source>
        <strain evidence="1">Fu6.1</strain>
    </source>
</reference>
<proteinExistence type="predicted"/>
<evidence type="ECO:0000313" key="2">
    <source>
        <dbReference type="Proteomes" id="UP001065298"/>
    </source>
</evidence>
<dbReference type="EMBL" id="CM046514">
    <property type="protein sequence ID" value="KAI8650961.1"/>
    <property type="molecule type" value="Genomic_DNA"/>
</dbReference>
<organism evidence="1 2">
    <name type="scientific">Fusarium keratoplasticum</name>
    <dbReference type="NCBI Taxonomy" id="1328300"/>
    <lineage>
        <taxon>Eukaryota</taxon>
        <taxon>Fungi</taxon>
        <taxon>Dikarya</taxon>
        <taxon>Ascomycota</taxon>
        <taxon>Pezizomycotina</taxon>
        <taxon>Sordariomycetes</taxon>
        <taxon>Hypocreomycetidae</taxon>
        <taxon>Hypocreales</taxon>
        <taxon>Nectriaceae</taxon>
        <taxon>Fusarium</taxon>
        <taxon>Fusarium solani species complex</taxon>
    </lineage>
</organism>
<gene>
    <name evidence="1" type="ORF">NCS57_01431700</name>
</gene>
<accession>A0ACC0QE42</accession>
<sequence length="417" mass="46479">MPHAIALESGAKSVFSSVPRVPADAIFALTARYVRDPFPRKVNLGQGTYRDEHGQPWVLPSVRAARKRLDEKGLNQEYLPILGLAGFRRSVAQAVLGKTFFQEQESKVATCQSVSGTGALHLAGLLLARCYPVRPKVYIPEPTWSNHTQVFSSIGFECRPFSYYNEDKKRLDFDSYLNALRTAAPGSVFVLHACAHNPTGFDPTEDQWREIGRLMKERELFPVFDAAYLGLNSGCLDQDAFAIRHFIQELQLEAIVCVSFSKNMGLYGERVGCVLACASTEDAAARSLSMLENLQRVEVSNPPAYGAKIAQLILSDEELFSTWKEDLVTMSSRIRSMRWALYDQLNAHATPGIWKHIVRQSGMFSFLGLSPQMVQDLEENYHIYLAENSRISMAGLNESNVGYVAGAIAACVRRVLQ</sequence>
<dbReference type="Proteomes" id="UP001065298">
    <property type="component" value="Chromosome 12"/>
</dbReference>
<name>A0ACC0QE42_9HYPO</name>
<keyword evidence="1" id="KW-0032">Aminotransferase</keyword>
<protein>
    <submittedName>
        <fullName evidence="1">Aspartate aminotransferase</fullName>
    </submittedName>
</protein>
<keyword evidence="1" id="KW-0808">Transferase</keyword>